<sequence>MSSTRSIPFSCNCLAFRYSASGRYTEAVQVDFATLQLPDTTFLPPLHSLIMDSSVGSIIFERFARVMGRIKVQKGYLVAFHRFPFREYHQGHVSVDVLAPALSECERLSSTDWIRFYPLSAQQLTDINDSQAREGNPPVSAVAFLDMNSIHLVNDPFQTWVERYKVYVAMRQELKHKQIFYPITQDQFLACEQRFALTSIS</sequence>
<dbReference type="Proteomes" id="UP000652761">
    <property type="component" value="Unassembled WGS sequence"/>
</dbReference>
<dbReference type="AlphaFoldDB" id="A0A843TJK9"/>
<keyword evidence="2" id="KW-1185">Reference proteome</keyword>
<evidence type="ECO:0000313" key="1">
    <source>
        <dbReference type="EMBL" id="MQL69673.1"/>
    </source>
</evidence>
<organism evidence="1 2">
    <name type="scientific">Colocasia esculenta</name>
    <name type="common">Wild taro</name>
    <name type="synonym">Arum esculentum</name>
    <dbReference type="NCBI Taxonomy" id="4460"/>
    <lineage>
        <taxon>Eukaryota</taxon>
        <taxon>Viridiplantae</taxon>
        <taxon>Streptophyta</taxon>
        <taxon>Embryophyta</taxon>
        <taxon>Tracheophyta</taxon>
        <taxon>Spermatophyta</taxon>
        <taxon>Magnoliopsida</taxon>
        <taxon>Liliopsida</taxon>
        <taxon>Araceae</taxon>
        <taxon>Aroideae</taxon>
        <taxon>Colocasieae</taxon>
        <taxon>Colocasia</taxon>
    </lineage>
</organism>
<comment type="caution">
    <text evidence="1">The sequence shown here is derived from an EMBL/GenBank/DDBJ whole genome shotgun (WGS) entry which is preliminary data.</text>
</comment>
<reference evidence="1" key="1">
    <citation type="submission" date="2017-07" db="EMBL/GenBank/DDBJ databases">
        <title>Taro Niue Genome Assembly and Annotation.</title>
        <authorList>
            <person name="Atibalentja N."/>
            <person name="Keating K."/>
            <person name="Fields C.J."/>
        </authorList>
    </citation>
    <scope>NUCLEOTIDE SEQUENCE</scope>
    <source>
        <strain evidence="1">Niue_2</strain>
        <tissue evidence="1">Leaf</tissue>
    </source>
</reference>
<dbReference type="EMBL" id="NMUH01000044">
    <property type="protein sequence ID" value="MQL69673.1"/>
    <property type="molecule type" value="Genomic_DNA"/>
</dbReference>
<gene>
    <name evidence="1" type="ORF">Taro_001980</name>
</gene>
<accession>A0A843TJK9</accession>
<protein>
    <submittedName>
        <fullName evidence="1">Uncharacterized protein</fullName>
    </submittedName>
</protein>
<evidence type="ECO:0000313" key="2">
    <source>
        <dbReference type="Proteomes" id="UP000652761"/>
    </source>
</evidence>
<name>A0A843TJK9_COLES</name>
<proteinExistence type="predicted"/>